<name>A0A9X2C1W7_9BURK</name>
<keyword evidence="5 6" id="KW-0472">Membrane</keyword>
<dbReference type="RefSeq" id="WP_275682225.1">
    <property type="nucleotide sequence ID" value="NZ_JAJLJH010000002.1"/>
</dbReference>
<dbReference type="Gene3D" id="3.40.250.10">
    <property type="entry name" value="Rhodanese-like domain"/>
    <property type="match status" value="1"/>
</dbReference>
<dbReference type="GO" id="GO:0005886">
    <property type="term" value="C:plasma membrane"/>
    <property type="evidence" value="ECO:0007669"/>
    <property type="project" value="UniProtKB-SubCell"/>
</dbReference>
<dbReference type="Pfam" id="PF09335">
    <property type="entry name" value="VTT_dom"/>
    <property type="match status" value="1"/>
</dbReference>
<evidence type="ECO:0000313" key="9">
    <source>
        <dbReference type="Proteomes" id="UP001139353"/>
    </source>
</evidence>
<evidence type="ECO:0000256" key="5">
    <source>
        <dbReference type="ARBA" id="ARBA00023136"/>
    </source>
</evidence>
<dbReference type="SMART" id="SM00450">
    <property type="entry name" value="RHOD"/>
    <property type="match status" value="1"/>
</dbReference>
<sequence>MRELIPLLIAHGALIVFVITLAARVGAPVPAAPLLVVAGGVAMAGQISLVVCLAASVVANVLGDAVWYQAGRWRGHRVMKLLCRISLSPDTCVRQSEGILSKWGGSSLIAAKFLPGISVVAAPMAGALGMSWKRFISYDVGAALIWTLVFLMIGVLFAGQIVVVLDFMTEFGTIAGVAIVIALTTMIIYRWLRRRWMLSDRYAPRIAVNELRELIRRGEAPIVIDVRSSVAMLQDNRRVPGAIVATLAQLPTAGAELPRDREVVLYCNCPNEVSALRGVRILADLGHHRARALHGGLDAWMEVEAVSPLGQLPAALDQSPMSPIVFGSESPT</sequence>
<keyword evidence="9" id="KW-1185">Reference proteome</keyword>
<dbReference type="SUPFAM" id="SSF52821">
    <property type="entry name" value="Rhodanese/Cell cycle control phosphatase"/>
    <property type="match status" value="1"/>
</dbReference>
<dbReference type="Proteomes" id="UP001139353">
    <property type="component" value="Unassembled WGS sequence"/>
</dbReference>
<dbReference type="InterPro" id="IPR036873">
    <property type="entry name" value="Rhodanese-like_dom_sf"/>
</dbReference>
<evidence type="ECO:0000256" key="3">
    <source>
        <dbReference type="ARBA" id="ARBA00022692"/>
    </source>
</evidence>
<dbReference type="PROSITE" id="PS50206">
    <property type="entry name" value="RHODANESE_3"/>
    <property type="match status" value="1"/>
</dbReference>
<evidence type="ECO:0000259" key="7">
    <source>
        <dbReference type="PROSITE" id="PS50206"/>
    </source>
</evidence>
<feature type="transmembrane region" description="Helical" evidence="6">
    <location>
        <begin position="171"/>
        <end position="192"/>
    </location>
</feature>
<comment type="subcellular location">
    <subcellularLocation>
        <location evidence="1">Cell membrane</location>
        <topology evidence="1">Multi-pass membrane protein</topology>
    </subcellularLocation>
</comment>
<feature type="transmembrane region" description="Helical" evidence="6">
    <location>
        <begin position="47"/>
        <end position="70"/>
    </location>
</feature>
<dbReference type="CDD" id="cd01444">
    <property type="entry name" value="GlpE_ST"/>
    <property type="match status" value="1"/>
</dbReference>
<keyword evidence="4 6" id="KW-1133">Transmembrane helix</keyword>
<evidence type="ECO:0000256" key="1">
    <source>
        <dbReference type="ARBA" id="ARBA00004651"/>
    </source>
</evidence>
<evidence type="ECO:0000256" key="4">
    <source>
        <dbReference type="ARBA" id="ARBA00022989"/>
    </source>
</evidence>
<feature type="domain" description="Rhodanese" evidence="7">
    <location>
        <begin position="217"/>
        <end position="302"/>
    </location>
</feature>
<dbReference type="GO" id="GO:0005737">
    <property type="term" value="C:cytoplasm"/>
    <property type="evidence" value="ECO:0007669"/>
    <property type="project" value="InterPro"/>
</dbReference>
<feature type="transmembrane region" description="Helical" evidence="6">
    <location>
        <begin position="140"/>
        <end position="165"/>
    </location>
</feature>
<dbReference type="InterPro" id="IPR051311">
    <property type="entry name" value="DedA_domain"/>
</dbReference>
<keyword evidence="3 6" id="KW-0812">Transmembrane</keyword>
<reference evidence="8" key="1">
    <citation type="submission" date="2021-11" db="EMBL/GenBank/DDBJ databases">
        <title>BS-T2-15 a new species belonging to the Comamonadaceae family isolated from the soil of a French oak forest.</title>
        <authorList>
            <person name="Mieszkin S."/>
            <person name="Alain K."/>
        </authorList>
    </citation>
    <scope>NUCLEOTIDE SEQUENCE</scope>
    <source>
        <strain evidence="8">BS-T2-15</strain>
    </source>
</reference>
<evidence type="ECO:0000256" key="2">
    <source>
        <dbReference type="ARBA" id="ARBA00022475"/>
    </source>
</evidence>
<dbReference type="InterPro" id="IPR032816">
    <property type="entry name" value="VTT_dom"/>
</dbReference>
<dbReference type="PANTHER" id="PTHR42709:SF6">
    <property type="entry name" value="UNDECAPRENYL PHOSPHATE TRANSPORTER A"/>
    <property type="match status" value="1"/>
</dbReference>
<accession>A0A9X2C1W7</accession>
<keyword evidence="2" id="KW-1003">Cell membrane</keyword>
<evidence type="ECO:0000256" key="6">
    <source>
        <dbReference type="SAM" id="Phobius"/>
    </source>
</evidence>
<protein>
    <submittedName>
        <fullName evidence="8">DedA family protein/thiosulfate sulfurtransferase GlpE</fullName>
    </submittedName>
</protein>
<dbReference type="GO" id="GO:0004792">
    <property type="term" value="F:thiosulfate-cyanide sulfurtransferase activity"/>
    <property type="evidence" value="ECO:0007669"/>
    <property type="project" value="InterPro"/>
</dbReference>
<gene>
    <name evidence="8" type="ORF">LPC04_10805</name>
</gene>
<organism evidence="8 9">
    <name type="scientific">Scleromatobacter humisilvae</name>
    <dbReference type="NCBI Taxonomy" id="2897159"/>
    <lineage>
        <taxon>Bacteria</taxon>
        <taxon>Pseudomonadati</taxon>
        <taxon>Pseudomonadota</taxon>
        <taxon>Betaproteobacteria</taxon>
        <taxon>Burkholderiales</taxon>
        <taxon>Sphaerotilaceae</taxon>
        <taxon>Scleromatobacter</taxon>
    </lineage>
</organism>
<comment type="caution">
    <text evidence="8">The sequence shown here is derived from an EMBL/GenBank/DDBJ whole genome shotgun (WGS) entry which is preliminary data.</text>
</comment>
<dbReference type="InterPro" id="IPR023695">
    <property type="entry name" value="Thiosulf_sulfurTrfase"/>
</dbReference>
<dbReference type="PANTHER" id="PTHR42709">
    <property type="entry name" value="ALKALINE PHOSPHATASE LIKE PROTEIN"/>
    <property type="match status" value="1"/>
</dbReference>
<dbReference type="AlphaFoldDB" id="A0A9X2C1W7"/>
<proteinExistence type="predicted"/>
<dbReference type="EMBL" id="JAJLJH010000002">
    <property type="protein sequence ID" value="MCK9686194.1"/>
    <property type="molecule type" value="Genomic_DNA"/>
</dbReference>
<dbReference type="InterPro" id="IPR001763">
    <property type="entry name" value="Rhodanese-like_dom"/>
</dbReference>
<evidence type="ECO:0000313" key="8">
    <source>
        <dbReference type="EMBL" id="MCK9686194.1"/>
    </source>
</evidence>
<dbReference type="Pfam" id="PF00581">
    <property type="entry name" value="Rhodanese"/>
    <property type="match status" value="1"/>
</dbReference>